<dbReference type="Proteomes" id="UP000000709">
    <property type="component" value="Unassembled WGS sequence"/>
</dbReference>
<feature type="region of interest" description="Disordered" evidence="1">
    <location>
        <begin position="1"/>
        <end position="76"/>
    </location>
</feature>
<gene>
    <name evidence="2" type="ORF">SPAPADRAFT_61444</name>
</gene>
<feature type="non-terminal residue" evidence="2">
    <location>
        <position position="76"/>
    </location>
</feature>
<proteinExistence type="predicted"/>
<evidence type="ECO:0000313" key="2">
    <source>
        <dbReference type="EMBL" id="EGW32363.1"/>
    </source>
</evidence>
<keyword evidence="3" id="KW-1185">Reference proteome</keyword>
<protein>
    <submittedName>
        <fullName evidence="2">Uncharacterized protein</fullName>
    </submittedName>
</protein>
<feature type="compositionally biased region" description="Basic residues" evidence="1">
    <location>
        <begin position="64"/>
        <end position="76"/>
    </location>
</feature>
<evidence type="ECO:0000313" key="3">
    <source>
        <dbReference type="Proteomes" id="UP000000709"/>
    </source>
</evidence>
<dbReference type="HOGENOM" id="CLU_2661403_0_0_1"/>
<name>G3AMU9_SPAPN</name>
<dbReference type="AlphaFoldDB" id="G3AMU9"/>
<evidence type="ECO:0000256" key="1">
    <source>
        <dbReference type="SAM" id="MobiDB-lite"/>
    </source>
</evidence>
<accession>G3AMU9</accession>
<dbReference type="RefSeq" id="XP_007375639.1">
    <property type="nucleotide sequence ID" value="XM_007375577.1"/>
</dbReference>
<dbReference type="EMBL" id="GL996502">
    <property type="protein sequence ID" value="EGW32363.1"/>
    <property type="molecule type" value="Genomic_DNA"/>
</dbReference>
<feature type="compositionally biased region" description="Low complexity" evidence="1">
    <location>
        <begin position="14"/>
        <end position="40"/>
    </location>
</feature>
<sequence length="76" mass="8224">MTNQRPQGLAGAVTASSSSTTTTTTTTKTTTPNLTSTPSKNNKHHHLQLNHAIVSANPTLQQQHHPRITRSRAKKT</sequence>
<dbReference type="KEGG" id="spaa:SPAPADRAFT_61444"/>
<dbReference type="GeneID" id="18873895"/>
<dbReference type="InParanoid" id="G3AMU9"/>
<organism evidence="3">
    <name type="scientific">Spathaspora passalidarum (strain NRRL Y-27907 / 11-Y1)</name>
    <dbReference type="NCBI Taxonomy" id="619300"/>
    <lineage>
        <taxon>Eukaryota</taxon>
        <taxon>Fungi</taxon>
        <taxon>Dikarya</taxon>
        <taxon>Ascomycota</taxon>
        <taxon>Saccharomycotina</taxon>
        <taxon>Pichiomycetes</taxon>
        <taxon>Debaryomycetaceae</taxon>
        <taxon>Spathaspora</taxon>
    </lineage>
</organism>
<reference evidence="2 3" key="1">
    <citation type="journal article" date="2011" name="Proc. Natl. Acad. Sci. U.S.A.">
        <title>Comparative genomics of xylose-fermenting fungi for enhanced biofuel production.</title>
        <authorList>
            <person name="Wohlbach D.J."/>
            <person name="Kuo A."/>
            <person name="Sato T.K."/>
            <person name="Potts K.M."/>
            <person name="Salamov A.A."/>
            <person name="LaButti K.M."/>
            <person name="Sun H."/>
            <person name="Clum A."/>
            <person name="Pangilinan J.L."/>
            <person name="Lindquist E.A."/>
            <person name="Lucas S."/>
            <person name="Lapidus A."/>
            <person name="Jin M."/>
            <person name="Gunawan C."/>
            <person name="Balan V."/>
            <person name="Dale B.E."/>
            <person name="Jeffries T.W."/>
            <person name="Zinkel R."/>
            <person name="Barry K.W."/>
            <person name="Grigoriev I.V."/>
            <person name="Gasch A.P."/>
        </authorList>
    </citation>
    <scope>NUCLEOTIDE SEQUENCE [LARGE SCALE GENOMIC DNA]</scope>
    <source>
        <strain evidence="3">NRRL Y-27907 / 11-Y1</strain>
    </source>
</reference>